<comment type="caution">
    <text evidence="4">The sequence shown here is derived from an EMBL/GenBank/DDBJ whole genome shotgun (WGS) entry which is preliminary data.</text>
</comment>
<dbReference type="Proteomes" id="UP000821853">
    <property type="component" value="Chromosome 2"/>
</dbReference>
<comment type="similarity">
    <text evidence="1">Belongs to the TBCC family.</text>
</comment>
<accession>A0A9J6FVX8</accession>
<gene>
    <name evidence="4" type="ORF">HPB48_015275</name>
</gene>
<dbReference type="InterPro" id="IPR006599">
    <property type="entry name" value="CARP_motif"/>
</dbReference>
<dbReference type="InterPro" id="IPR017901">
    <property type="entry name" value="C-CAP_CF_C-like"/>
</dbReference>
<dbReference type="Pfam" id="PF07986">
    <property type="entry name" value="TBCC"/>
    <property type="match status" value="2"/>
</dbReference>
<dbReference type="InterPro" id="IPR039093">
    <property type="entry name" value="XRP2"/>
</dbReference>
<dbReference type="GO" id="GO:1990075">
    <property type="term" value="C:periciliary membrane compartment"/>
    <property type="evidence" value="ECO:0007669"/>
    <property type="project" value="TreeGrafter"/>
</dbReference>
<dbReference type="GO" id="GO:0005096">
    <property type="term" value="F:GTPase activator activity"/>
    <property type="evidence" value="ECO:0007669"/>
    <property type="project" value="InterPro"/>
</dbReference>
<evidence type="ECO:0000256" key="2">
    <source>
        <dbReference type="ARBA" id="ARBA00022741"/>
    </source>
</evidence>
<name>A0A9J6FVX8_HAELO</name>
<dbReference type="OMA" id="ASIRCLF"/>
<dbReference type="EMBL" id="JABSTR010000004">
    <property type="protein sequence ID" value="KAH9366481.1"/>
    <property type="molecule type" value="Genomic_DNA"/>
</dbReference>
<protein>
    <recommendedName>
        <fullName evidence="3">C-CAP/cofactor C-like domain-containing protein</fullName>
    </recommendedName>
</protein>
<dbReference type="PROSITE" id="PS51329">
    <property type="entry name" value="C_CAP_COFACTOR_C"/>
    <property type="match status" value="1"/>
</dbReference>
<feature type="domain" description="C-CAP/cofactor C-like" evidence="3">
    <location>
        <begin position="1"/>
        <end position="96"/>
    </location>
</feature>
<evidence type="ECO:0000259" key="3">
    <source>
        <dbReference type="PROSITE" id="PS51329"/>
    </source>
</evidence>
<dbReference type="VEuPathDB" id="VectorBase:HLOH_064781"/>
<keyword evidence="2" id="KW-0547">Nucleotide-binding</keyword>
<dbReference type="InterPro" id="IPR012945">
    <property type="entry name" value="Tubulin-bd_cofactor_C_dom"/>
</dbReference>
<reference evidence="4 5" key="1">
    <citation type="journal article" date="2020" name="Cell">
        <title>Large-Scale Comparative Analyses of Tick Genomes Elucidate Their Genetic Diversity and Vector Capacities.</title>
        <authorList>
            <consortium name="Tick Genome and Microbiome Consortium (TIGMIC)"/>
            <person name="Jia N."/>
            <person name="Wang J."/>
            <person name="Shi W."/>
            <person name="Du L."/>
            <person name="Sun Y."/>
            <person name="Zhan W."/>
            <person name="Jiang J.F."/>
            <person name="Wang Q."/>
            <person name="Zhang B."/>
            <person name="Ji P."/>
            <person name="Bell-Sakyi L."/>
            <person name="Cui X.M."/>
            <person name="Yuan T.T."/>
            <person name="Jiang B.G."/>
            <person name="Yang W.F."/>
            <person name="Lam T.T."/>
            <person name="Chang Q.C."/>
            <person name="Ding S.J."/>
            <person name="Wang X.J."/>
            <person name="Zhu J.G."/>
            <person name="Ruan X.D."/>
            <person name="Zhao L."/>
            <person name="Wei J.T."/>
            <person name="Ye R.Z."/>
            <person name="Que T.C."/>
            <person name="Du C.H."/>
            <person name="Zhou Y.H."/>
            <person name="Cheng J.X."/>
            <person name="Dai P.F."/>
            <person name="Guo W.B."/>
            <person name="Han X.H."/>
            <person name="Huang E.J."/>
            <person name="Li L.F."/>
            <person name="Wei W."/>
            <person name="Gao Y.C."/>
            <person name="Liu J.Z."/>
            <person name="Shao H.Z."/>
            <person name="Wang X."/>
            <person name="Wang C.C."/>
            <person name="Yang T.C."/>
            <person name="Huo Q.B."/>
            <person name="Li W."/>
            <person name="Chen H.Y."/>
            <person name="Chen S.E."/>
            <person name="Zhou L.G."/>
            <person name="Ni X.B."/>
            <person name="Tian J.H."/>
            <person name="Sheng Y."/>
            <person name="Liu T."/>
            <person name="Pan Y.S."/>
            <person name="Xia L.Y."/>
            <person name="Li J."/>
            <person name="Zhao F."/>
            <person name="Cao W.C."/>
        </authorList>
    </citation>
    <scope>NUCLEOTIDE SEQUENCE [LARGE SCALE GENOMIC DNA]</scope>
    <source>
        <strain evidence="4">HaeL-2018</strain>
    </source>
</reference>
<dbReference type="AlphaFoldDB" id="A0A9J6FVX8"/>
<organism evidence="4 5">
    <name type="scientific">Haemaphysalis longicornis</name>
    <name type="common">Bush tick</name>
    <dbReference type="NCBI Taxonomy" id="44386"/>
    <lineage>
        <taxon>Eukaryota</taxon>
        <taxon>Metazoa</taxon>
        <taxon>Ecdysozoa</taxon>
        <taxon>Arthropoda</taxon>
        <taxon>Chelicerata</taxon>
        <taxon>Arachnida</taxon>
        <taxon>Acari</taxon>
        <taxon>Parasitiformes</taxon>
        <taxon>Ixodida</taxon>
        <taxon>Ixodoidea</taxon>
        <taxon>Ixodidae</taxon>
        <taxon>Haemaphysalinae</taxon>
        <taxon>Haemaphysalis</taxon>
    </lineage>
</organism>
<dbReference type="OrthoDB" id="194775at2759"/>
<evidence type="ECO:0000313" key="4">
    <source>
        <dbReference type="EMBL" id="KAH9366481.1"/>
    </source>
</evidence>
<keyword evidence="5" id="KW-1185">Reference proteome</keyword>
<dbReference type="PANTHER" id="PTHR15440:SF0">
    <property type="entry name" value="PROTEIN XRP2"/>
    <property type="match status" value="1"/>
</dbReference>
<dbReference type="PANTHER" id="PTHR15440">
    <property type="entry name" value="XRP2 PROTEIN"/>
    <property type="match status" value="1"/>
</dbReference>
<dbReference type="Gene3D" id="2.160.20.70">
    <property type="match status" value="2"/>
</dbReference>
<sequence length="169" mass="18837">MQSTSLYILDHLNSVTIDDCTDCVVILGPTQGSSELGTAQQFDLWLCCTTQPSIEACSDMRFGCLSLMYEQFPDQLKNARLSPFNNHWSEVYDFTPSRPEPNWSLLPPGAVPPQAVLESCSVPMTFDPMRSHVPLTLGPSCERSSEASRPSKKQLFIEKASIRCLFITN</sequence>
<dbReference type="GO" id="GO:0000166">
    <property type="term" value="F:nucleotide binding"/>
    <property type="evidence" value="ECO:0007669"/>
    <property type="project" value="UniProtKB-KW"/>
</dbReference>
<proteinExistence type="inferred from homology"/>
<dbReference type="InterPro" id="IPR016098">
    <property type="entry name" value="CAP/MinC_C"/>
</dbReference>
<evidence type="ECO:0000313" key="5">
    <source>
        <dbReference type="Proteomes" id="UP000821853"/>
    </source>
</evidence>
<evidence type="ECO:0000256" key="1">
    <source>
        <dbReference type="ARBA" id="ARBA00008848"/>
    </source>
</evidence>
<dbReference type="SMART" id="SM00673">
    <property type="entry name" value="CARP"/>
    <property type="match status" value="1"/>
</dbReference>
<dbReference type="GO" id="GO:0005929">
    <property type="term" value="C:cilium"/>
    <property type="evidence" value="ECO:0007669"/>
    <property type="project" value="TreeGrafter"/>
</dbReference>
<dbReference type="GO" id="GO:0006892">
    <property type="term" value="P:post-Golgi vesicle-mediated transport"/>
    <property type="evidence" value="ECO:0007669"/>
    <property type="project" value="TreeGrafter"/>
</dbReference>